<sequence>MMLETILLAIGPGDSDRVDALVNQTIAVAEPTDATVVLAHIIESDEYENEVHNYHDAIDQMGIDLENRDLSPETLAKETEPIGEITDRLDEAGIDVDIRAGVGDRAEEIVELAETVDADNIIVGGRKRSPTGKAVFGSTAQRVLLTAPCPVTYVRSETI</sequence>
<dbReference type="PANTHER" id="PTHR46268:SF6">
    <property type="entry name" value="UNIVERSAL STRESS PROTEIN UP12"/>
    <property type="match status" value="1"/>
</dbReference>
<evidence type="ECO:0000259" key="2">
    <source>
        <dbReference type="Pfam" id="PF00582"/>
    </source>
</evidence>
<dbReference type="Pfam" id="PF00582">
    <property type="entry name" value="Usp"/>
    <property type="match status" value="1"/>
</dbReference>
<evidence type="ECO:0000313" key="3">
    <source>
        <dbReference type="EMBL" id="OVE85196.1"/>
    </source>
</evidence>
<gene>
    <name evidence="3" type="ORF">B2G88_09025</name>
</gene>
<evidence type="ECO:0000313" key="4">
    <source>
        <dbReference type="Proteomes" id="UP000196084"/>
    </source>
</evidence>
<reference evidence="3 4" key="1">
    <citation type="submission" date="2017-02" db="EMBL/GenBank/DDBJ databases">
        <title>Natronthermophilus aegyptiacus gen. nov.,sp. nov., an aerobic, extremely halophilic alkalithermophilic archaeon isolated from the athalassohaline Wadi An Natrun, Egypt.</title>
        <authorList>
            <person name="Zhao B."/>
        </authorList>
    </citation>
    <scope>NUCLEOTIDE SEQUENCE [LARGE SCALE GENOMIC DNA]</scope>
    <source>
        <strain evidence="3 4">CGMCC 1.3597</strain>
    </source>
</reference>
<dbReference type="Proteomes" id="UP000196084">
    <property type="component" value="Unassembled WGS sequence"/>
</dbReference>
<dbReference type="PRINTS" id="PR01438">
    <property type="entry name" value="UNVRSLSTRESS"/>
</dbReference>
<name>A0A202EAA0_9EURY</name>
<evidence type="ECO:0000256" key="1">
    <source>
        <dbReference type="ARBA" id="ARBA00008791"/>
    </source>
</evidence>
<comment type="similarity">
    <text evidence="1">Belongs to the universal stress protein A family.</text>
</comment>
<keyword evidence="4" id="KW-1185">Reference proteome</keyword>
<dbReference type="PANTHER" id="PTHR46268">
    <property type="entry name" value="STRESS RESPONSE PROTEIN NHAX"/>
    <property type="match status" value="1"/>
</dbReference>
<dbReference type="SUPFAM" id="SSF52402">
    <property type="entry name" value="Adenine nucleotide alpha hydrolases-like"/>
    <property type="match status" value="1"/>
</dbReference>
<organism evidence="3 4">
    <name type="scientific">Natronolimnobius baerhuensis</name>
    <dbReference type="NCBI Taxonomy" id="253108"/>
    <lineage>
        <taxon>Archaea</taxon>
        <taxon>Methanobacteriati</taxon>
        <taxon>Methanobacteriota</taxon>
        <taxon>Stenosarchaea group</taxon>
        <taxon>Halobacteria</taxon>
        <taxon>Halobacteriales</taxon>
        <taxon>Natrialbaceae</taxon>
        <taxon>Natronolimnobius</taxon>
    </lineage>
</organism>
<dbReference type="InterPro" id="IPR014729">
    <property type="entry name" value="Rossmann-like_a/b/a_fold"/>
</dbReference>
<comment type="caution">
    <text evidence="3">The sequence shown here is derived from an EMBL/GenBank/DDBJ whole genome shotgun (WGS) entry which is preliminary data.</text>
</comment>
<dbReference type="InterPro" id="IPR006016">
    <property type="entry name" value="UspA"/>
</dbReference>
<protein>
    <submittedName>
        <fullName evidence="3">Universal stress protein</fullName>
    </submittedName>
</protein>
<dbReference type="EMBL" id="MWPH01000002">
    <property type="protein sequence ID" value="OVE85196.1"/>
    <property type="molecule type" value="Genomic_DNA"/>
</dbReference>
<proteinExistence type="inferred from homology"/>
<dbReference type="Gene3D" id="3.40.50.620">
    <property type="entry name" value="HUPs"/>
    <property type="match status" value="1"/>
</dbReference>
<dbReference type="InterPro" id="IPR006015">
    <property type="entry name" value="Universal_stress_UspA"/>
</dbReference>
<dbReference type="CDD" id="cd00293">
    <property type="entry name" value="USP-like"/>
    <property type="match status" value="1"/>
</dbReference>
<accession>A0A202EAA0</accession>
<feature type="domain" description="UspA" evidence="2">
    <location>
        <begin position="2"/>
        <end position="155"/>
    </location>
</feature>
<dbReference type="AlphaFoldDB" id="A0A202EAA0"/>